<dbReference type="GO" id="GO:0003677">
    <property type="term" value="F:DNA binding"/>
    <property type="evidence" value="ECO:0007669"/>
    <property type="project" value="UniProtKB-UniRule"/>
</dbReference>
<keyword evidence="1 2" id="KW-0238">DNA-binding</keyword>
<dbReference type="InterPro" id="IPR001647">
    <property type="entry name" value="HTH_TetR"/>
</dbReference>
<name>A0A3P3VR23_9GAMM</name>
<accession>A0A3P3VR23</accession>
<evidence type="ECO:0000313" key="6">
    <source>
        <dbReference type="Proteomes" id="UP000280792"/>
    </source>
</evidence>
<feature type="region of interest" description="Disordered" evidence="3">
    <location>
        <begin position="202"/>
        <end position="222"/>
    </location>
</feature>
<evidence type="ECO:0000256" key="2">
    <source>
        <dbReference type="PROSITE-ProRule" id="PRU00335"/>
    </source>
</evidence>
<dbReference type="PANTHER" id="PTHR43479:SF11">
    <property type="entry name" value="ACREF_ENVCD OPERON REPRESSOR-RELATED"/>
    <property type="match status" value="1"/>
</dbReference>
<feature type="domain" description="HTH tetR-type" evidence="4">
    <location>
        <begin position="11"/>
        <end position="71"/>
    </location>
</feature>
<organism evidence="5 6">
    <name type="scientific">Aestuariirhabdus litorea</name>
    <dbReference type="NCBI Taxonomy" id="2528527"/>
    <lineage>
        <taxon>Bacteria</taxon>
        <taxon>Pseudomonadati</taxon>
        <taxon>Pseudomonadota</taxon>
        <taxon>Gammaproteobacteria</taxon>
        <taxon>Oceanospirillales</taxon>
        <taxon>Aestuariirhabdaceae</taxon>
        <taxon>Aestuariirhabdus</taxon>
    </lineage>
</organism>
<proteinExistence type="predicted"/>
<dbReference type="Pfam" id="PF00440">
    <property type="entry name" value="TetR_N"/>
    <property type="match status" value="1"/>
</dbReference>
<protein>
    <submittedName>
        <fullName evidence="5">TetR/AcrR family transcriptional regulator</fullName>
    </submittedName>
</protein>
<dbReference type="PANTHER" id="PTHR43479">
    <property type="entry name" value="ACREF/ENVCD OPERON REPRESSOR-RELATED"/>
    <property type="match status" value="1"/>
</dbReference>
<dbReference type="SUPFAM" id="SSF46689">
    <property type="entry name" value="Homeodomain-like"/>
    <property type="match status" value="1"/>
</dbReference>
<reference evidence="5 6" key="2">
    <citation type="submission" date="2018-12" db="EMBL/GenBank/DDBJ databases">
        <title>Simiduia agarivorans gen. nov., sp. nov., a marine, agarolytic bacterium isolated from shallow coastal water from Keelung, Taiwan.</title>
        <authorList>
            <person name="Shieh W.Y."/>
        </authorList>
    </citation>
    <scope>NUCLEOTIDE SEQUENCE [LARGE SCALE GENOMIC DNA]</scope>
    <source>
        <strain evidence="5 6">GTF-13</strain>
    </source>
</reference>
<comment type="caution">
    <text evidence="5">The sequence shown here is derived from an EMBL/GenBank/DDBJ whole genome shotgun (WGS) entry which is preliminary data.</text>
</comment>
<sequence>MKKSRKEREFVRREQEILDVALDLFLRKGEENVTVELIAEEVGIGKGTIYKHFRSKAEIYLRMMIDYERELADLFQSQEVTRDKDSLARSYFEYRLKDPEKYYLFERLEEKLAQRNPLPGMLDQLHQIRASNFDRLADLIRARIADGSLEDVPEYYHYCAAWALISGGVAMYHSPFWREVIKDKEGFFRYMMDIGVRMGNRGRSRPLTGKGESEFVSSGDYP</sequence>
<dbReference type="PROSITE" id="PS50977">
    <property type="entry name" value="HTH_TETR_2"/>
    <property type="match status" value="1"/>
</dbReference>
<keyword evidence="6" id="KW-1185">Reference proteome</keyword>
<feature type="DNA-binding region" description="H-T-H motif" evidence="2">
    <location>
        <begin position="34"/>
        <end position="53"/>
    </location>
</feature>
<dbReference type="AlphaFoldDB" id="A0A3P3VR23"/>
<dbReference type="EMBL" id="QWEZ01000001">
    <property type="protein sequence ID" value="RRJ84757.1"/>
    <property type="molecule type" value="Genomic_DNA"/>
</dbReference>
<dbReference type="InterPro" id="IPR009057">
    <property type="entry name" value="Homeodomain-like_sf"/>
</dbReference>
<evidence type="ECO:0000256" key="1">
    <source>
        <dbReference type="ARBA" id="ARBA00023125"/>
    </source>
</evidence>
<gene>
    <name evidence="5" type="ORF">D0544_06565</name>
</gene>
<dbReference type="InterPro" id="IPR050624">
    <property type="entry name" value="HTH-type_Tx_Regulator"/>
</dbReference>
<reference evidence="5 6" key="1">
    <citation type="submission" date="2018-08" db="EMBL/GenBank/DDBJ databases">
        <authorList>
            <person name="Khan S.A."/>
        </authorList>
    </citation>
    <scope>NUCLEOTIDE SEQUENCE [LARGE SCALE GENOMIC DNA]</scope>
    <source>
        <strain evidence="5 6">GTF-13</strain>
    </source>
</reference>
<dbReference type="Gene3D" id="1.10.357.10">
    <property type="entry name" value="Tetracycline Repressor, domain 2"/>
    <property type="match status" value="1"/>
</dbReference>
<evidence type="ECO:0000256" key="3">
    <source>
        <dbReference type="SAM" id="MobiDB-lite"/>
    </source>
</evidence>
<evidence type="ECO:0000313" key="5">
    <source>
        <dbReference type="EMBL" id="RRJ84757.1"/>
    </source>
</evidence>
<dbReference type="PRINTS" id="PR00455">
    <property type="entry name" value="HTHTETR"/>
</dbReference>
<evidence type="ECO:0000259" key="4">
    <source>
        <dbReference type="PROSITE" id="PS50977"/>
    </source>
</evidence>
<dbReference type="Proteomes" id="UP000280792">
    <property type="component" value="Unassembled WGS sequence"/>
</dbReference>